<evidence type="ECO:0000256" key="2">
    <source>
        <dbReference type="ARBA" id="ARBA00022692"/>
    </source>
</evidence>
<dbReference type="PANTHER" id="PTHR16296">
    <property type="entry name" value="UNCHARACTERIZED HYPOTHALAMUS PROTEIN HT007"/>
    <property type="match status" value="1"/>
</dbReference>
<feature type="transmembrane region" description="Helical" evidence="6">
    <location>
        <begin position="45"/>
        <end position="65"/>
    </location>
</feature>
<organism evidence="7 8">
    <name type="scientific">Drosophila hydei</name>
    <name type="common">Fruit fly</name>
    <dbReference type="NCBI Taxonomy" id="7224"/>
    <lineage>
        <taxon>Eukaryota</taxon>
        <taxon>Metazoa</taxon>
        <taxon>Ecdysozoa</taxon>
        <taxon>Arthropoda</taxon>
        <taxon>Hexapoda</taxon>
        <taxon>Insecta</taxon>
        <taxon>Pterygota</taxon>
        <taxon>Neoptera</taxon>
        <taxon>Endopterygota</taxon>
        <taxon>Diptera</taxon>
        <taxon>Brachycera</taxon>
        <taxon>Muscomorpha</taxon>
        <taxon>Ephydroidea</taxon>
        <taxon>Drosophilidae</taxon>
        <taxon>Drosophila</taxon>
    </lineage>
</organism>
<dbReference type="OMA" id="FATRHFT"/>
<feature type="transmembrane region" description="Helical" evidence="6">
    <location>
        <begin position="128"/>
        <end position="147"/>
    </location>
</feature>
<evidence type="ECO:0000256" key="6">
    <source>
        <dbReference type="SAM" id="Phobius"/>
    </source>
</evidence>
<dbReference type="AlphaFoldDB" id="A0A6J1LX24"/>
<dbReference type="PANTHER" id="PTHR16296:SF2">
    <property type="entry name" value="TRANSMEMBRANE PROTEIN 126A"/>
    <property type="match status" value="1"/>
</dbReference>
<dbReference type="GeneID" id="111598946"/>
<keyword evidence="4" id="KW-0496">Mitochondrion</keyword>
<proteinExistence type="predicted"/>
<dbReference type="OrthoDB" id="6234762at2759"/>
<keyword evidence="3 6" id="KW-1133">Transmembrane helix</keyword>
<dbReference type="KEGG" id="dhe:111598946"/>
<dbReference type="RefSeq" id="XP_023170195.1">
    <property type="nucleotide sequence ID" value="XM_023314427.2"/>
</dbReference>
<evidence type="ECO:0000256" key="3">
    <source>
        <dbReference type="ARBA" id="ARBA00022989"/>
    </source>
</evidence>
<evidence type="ECO:0000256" key="4">
    <source>
        <dbReference type="ARBA" id="ARBA00023128"/>
    </source>
</evidence>
<dbReference type="InterPro" id="IPR009801">
    <property type="entry name" value="TMEM126"/>
</dbReference>
<evidence type="ECO:0000313" key="8">
    <source>
        <dbReference type="RefSeq" id="XP_023170195.1"/>
    </source>
</evidence>
<accession>A0A6J1LX24</accession>
<evidence type="ECO:0000256" key="5">
    <source>
        <dbReference type="ARBA" id="ARBA00023136"/>
    </source>
</evidence>
<dbReference type="GO" id="GO:0031966">
    <property type="term" value="C:mitochondrial membrane"/>
    <property type="evidence" value="ECO:0007669"/>
    <property type="project" value="UniProtKB-SubCell"/>
</dbReference>
<sequence>MALSRAKTNELPTDAVIISEDQALRYQWKIITSWDKIGEVWSLRYTPGILSAMAAATGAYVNNHYRNRLRLGAHGRLSTYLPIVAVPAIFAMLSHKFFIQRPLLLNPLAECPVCTQMRSAAFQTAVGAVYPTILAPIAAFMFATRCYTYRLPSITENPREVLMLYRKLTRPITPALTTIIAIQAFITMYLTGKEEKQNYNLLLRMKQIEHELEEQHMTQQAQRLNF</sequence>
<comment type="subcellular location">
    <subcellularLocation>
        <location evidence="1">Mitochondrion membrane</location>
        <topology evidence="1">Multi-pass membrane protein</topology>
    </subcellularLocation>
</comment>
<keyword evidence="7" id="KW-1185">Reference proteome</keyword>
<feature type="transmembrane region" description="Helical" evidence="6">
    <location>
        <begin position="168"/>
        <end position="190"/>
    </location>
</feature>
<feature type="transmembrane region" description="Helical" evidence="6">
    <location>
        <begin position="77"/>
        <end position="98"/>
    </location>
</feature>
<dbReference type="Proteomes" id="UP000504633">
    <property type="component" value="Unplaced"/>
</dbReference>
<evidence type="ECO:0000313" key="7">
    <source>
        <dbReference type="Proteomes" id="UP000504633"/>
    </source>
</evidence>
<reference evidence="8" key="1">
    <citation type="submission" date="2025-08" db="UniProtKB">
        <authorList>
            <consortium name="RefSeq"/>
        </authorList>
    </citation>
    <scope>IDENTIFICATION</scope>
    <source>
        <strain evidence="8">15085-1641.00</strain>
        <tissue evidence="8">Whole body</tissue>
    </source>
</reference>
<evidence type="ECO:0000256" key="1">
    <source>
        <dbReference type="ARBA" id="ARBA00004225"/>
    </source>
</evidence>
<protein>
    <submittedName>
        <fullName evidence="8">Uncharacterized protein LOC111598946</fullName>
    </submittedName>
</protein>
<gene>
    <name evidence="8" type="primary">LOC111598946</name>
</gene>
<name>A0A6J1LX24_DROHY</name>
<keyword evidence="5 6" id="KW-0472">Membrane</keyword>
<dbReference type="GO" id="GO:0032981">
    <property type="term" value="P:mitochondrial respiratory chain complex I assembly"/>
    <property type="evidence" value="ECO:0007669"/>
    <property type="project" value="TreeGrafter"/>
</dbReference>
<keyword evidence="2 6" id="KW-0812">Transmembrane</keyword>
<dbReference type="Pfam" id="PF07114">
    <property type="entry name" value="TMEM126"/>
    <property type="match status" value="1"/>
</dbReference>